<dbReference type="Pfam" id="PF01585">
    <property type="entry name" value="G-patch"/>
    <property type="match status" value="2"/>
</dbReference>
<dbReference type="CDD" id="cd02646">
    <property type="entry name" value="R3H_G-patch"/>
    <property type="match status" value="1"/>
</dbReference>
<keyword evidence="4" id="KW-1185">Reference proteome</keyword>
<dbReference type="GO" id="GO:0003676">
    <property type="term" value="F:nucleic acid binding"/>
    <property type="evidence" value="ECO:0007669"/>
    <property type="project" value="UniProtKB-UniRule"/>
</dbReference>
<protein>
    <submittedName>
        <fullName evidence="5">LOW QUALITY PROTEIN: uncharacterized protein LOC120253877</fullName>
    </submittedName>
</protein>
<evidence type="ECO:0000259" key="2">
    <source>
        <dbReference type="PROSITE" id="PS50174"/>
    </source>
</evidence>
<feature type="domain" description="G-patch" evidence="2">
    <location>
        <begin position="592"/>
        <end position="638"/>
    </location>
</feature>
<dbReference type="InterPro" id="IPR034082">
    <property type="entry name" value="R3H_G-patch"/>
</dbReference>
<dbReference type="InterPro" id="IPR001374">
    <property type="entry name" value="R3H_dom"/>
</dbReference>
<accession>A0AB40ATG0</accession>
<evidence type="ECO:0000256" key="1">
    <source>
        <dbReference type="SAM" id="MobiDB-lite"/>
    </source>
</evidence>
<feature type="domain" description="R3H" evidence="3">
    <location>
        <begin position="328"/>
        <end position="393"/>
    </location>
</feature>
<proteinExistence type="predicted"/>
<dbReference type="PANTHER" id="PTHR47423:SF2">
    <property type="entry name" value="PROTEIN SQS1"/>
    <property type="match status" value="1"/>
</dbReference>
<organism evidence="4 5">
    <name type="scientific">Dioscorea cayennensis subsp. rotundata</name>
    <name type="common">White Guinea yam</name>
    <name type="synonym">Dioscorea rotundata</name>
    <dbReference type="NCBI Taxonomy" id="55577"/>
    <lineage>
        <taxon>Eukaryota</taxon>
        <taxon>Viridiplantae</taxon>
        <taxon>Streptophyta</taxon>
        <taxon>Embryophyta</taxon>
        <taxon>Tracheophyta</taxon>
        <taxon>Spermatophyta</taxon>
        <taxon>Magnoliopsida</taxon>
        <taxon>Liliopsida</taxon>
        <taxon>Dioscoreales</taxon>
        <taxon>Dioscoreaceae</taxon>
        <taxon>Dioscorea</taxon>
    </lineage>
</organism>
<dbReference type="SMART" id="SM00443">
    <property type="entry name" value="G_patch"/>
    <property type="match status" value="2"/>
</dbReference>
<feature type="compositionally biased region" description="Acidic residues" evidence="1">
    <location>
        <begin position="134"/>
        <end position="160"/>
    </location>
</feature>
<dbReference type="RefSeq" id="XP_039118024.1">
    <property type="nucleotide sequence ID" value="XM_039262090.1"/>
</dbReference>
<dbReference type="GeneID" id="120253877"/>
<gene>
    <name evidence="5" type="primary">LOC120253877</name>
</gene>
<dbReference type="AlphaFoldDB" id="A0AB40ATG0"/>
<dbReference type="Gene3D" id="3.30.1370.50">
    <property type="entry name" value="R3H-like domain"/>
    <property type="match status" value="1"/>
</dbReference>
<name>A0AB40ATG0_DIOCR</name>
<feature type="domain" description="G-patch" evidence="2">
    <location>
        <begin position="519"/>
        <end position="565"/>
    </location>
</feature>
<reference evidence="5" key="1">
    <citation type="submission" date="2025-08" db="UniProtKB">
        <authorList>
            <consortium name="RefSeq"/>
        </authorList>
    </citation>
    <scope>IDENTIFICATION</scope>
</reference>
<dbReference type="PROSITE" id="PS51061">
    <property type="entry name" value="R3H"/>
    <property type="match status" value="1"/>
</dbReference>
<evidence type="ECO:0000259" key="3">
    <source>
        <dbReference type="PROSITE" id="PS51061"/>
    </source>
</evidence>
<dbReference type="InterPro" id="IPR000467">
    <property type="entry name" value="G_patch_dom"/>
</dbReference>
<feature type="region of interest" description="Disordered" evidence="1">
    <location>
        <begin position="428"/>
        <end position="471"/>
    </location>
</feature>
<feature type="compositionally biased region" description="Low complexity" evidence="1">
    <location>
        <begin position="457"/>
        <end position="467"/>
    </location>
</feature>
<sequence>MGRNKKAGFGSRPRSVSSQSPNPNPTKKPNNGSVGSFVDGGMLTDWQPSSSGKPHRKIKDFRRLRGNTIPFKYPSVSEADDSPLVGSEEEEESKYKRKNEGFLLIGGLRLYTKDVWSPDEAMDEDQKEESSSESVEDVEEGEGSIEDDELSSSIDLDDSDIDDDVVEDYLEGIGGSSELLGSEWLANRSLEEYDEDGLLKSGSNSDGDDVKIGGSALMNASMEYGMKKGSVRKAKEKKKKNVHGVSSIVDAEIAAFYDDLLTKESKRGARPIPDAEISELYDALVIKDSRRGARHRKLVSSQVAQSWPGGKKKHRKEFIAVKRRERMLNRGVDLDEINLKLREMVLDELDTLSFAPMHSRDCKQVQRLASIYHLRSGCQGSGKKRFVVVTRTTHTCLPSSTDRVRLEKLLGAGIENYDFTVDDIKSKPQKISRKMSSKSLSRIHSSAPSKLIKNEPSGSKKQASKKSSLSERPVSFVSYGAMQHDQVPEPLVTDLSEISTIETVVHSCPPKLGAFEVHTKGFGSRMMAKMGFIEGSGLGKDGKGMVRPIEPTRRPKSLGLGVEFVEKTPDVKSPDLIVQCRGTMPCSFEQHTKGFGSKMMTKMGFILGTGLGKDAQGITTPLTVVRLPKSQGLGALLNHDSCGSV</sequence>
<dbReference type="PROSITE" id="PS50174">
    <property type="entry name" value="G_PATCH"/>
    <property type="match status" value="2"/>
</dbReference>
<evidence type="ECO:0000313" key="4">
    <source>
        <dbReference type="Proteomes" id="UP001515500"/>
    </source>
</evidence>
<feature type="region of interest" description="Disordered" evidence="1">
    <location>
        <begin position="115"/>
        <end position="160"/>
    </location>
</feature>
<evidence type="ECO:0000313" key="5">
    <source>
        <dbReference type="RefSeq" id="XP_039118024.1"/>
    </source>
</evidence>
<dbReference type="PANTHER" id="PTHR47423">
    <property type="entry name" value="G-PATCH DOMAIN CONTAINING PROTEIN"/>
    <property type="match status" value="1"/>
</dbReference>
<feature type="compositionally biased region" description="Polar residues" evidence="1">
    <location>
        <begin position="437"/>
        <end position="448"/>
    </location>
</feature>
<dbReference type="Pfam" id="PF01424">
    <property type="entry name" value="R3H"/>
    <property type="match status" value="1"/>
</dbReference>
<dbReference type="InterPro" id="IPR036867">
    <property type="entry name" value="R3H_dom_sf"/>
</dbReference>
<feature type="compositionally biased region" description="Basic residues" evidence="1">
    <location>
        <begin position="53"/>
        <end position="65"/>
    </location>
</feature>
<dbReference type="SUPFAM" id="SSF82708">
    <property type="entry name" value="R3H domain"/>
    <property type="match status" value="1"/>
</dbReference>
<feature type="region of interest" description="Disordered" evidence="1">
    <location>
        <begin position="1"/>
        <end position="97"/>
    </location>
</feature>
<dbReference type="Proteomes" id="UP001515500">
    <property type="component" value="Chromosome 3"/>
</dbReference>